<reference evidence="1" key="1">
    <citation type="journal article" date="2021" name="PeerJ">
        <title>Extensive microbial diversity within the chicken gut microbiome revealed by metagenomics and culture.</title>
        <authorList>
            <person name="Gilroy R."/>
            <person name="Ravi A."/>
            <person name="Getino M."/>
            <person name="Pursley I."/>
            <person name="Horton D.L."/>
            <person name="Alikhan N.F."/>
            <person name="Baker D."/>
            <person name="Gharbi K."/>
            <person name="Hall N."/>
            <person name="Watson M."/>
            <person name="Adriaenssens E.M."/>
            <person name="Foster-Nyarko E."/>
            <person name="Jarju S."/>
            <person name="Secka A."/>
            <person name="Antonio M."/>
            <person name="Oren A."/>
            <person name="Chaudhuri R.R."/>
            <person name="La Ragione R."/>
            <person name="Hildebrand F."/>
            <person name="Pallen M.J."/>
        </authorList>
    </citation>
    <scope>NUCLEOTIDE SEQUENCE</scope>
    <source>
        <strain evidence="1">CHK135-1449</strain>
    </source>
</reference>
<evidence type="ECO:0000313" key="2">
    <source>
        <dbReference type="Proteomes" id="UP000787156"/>
    </source>
</evidence>
<gene>
    <name evidence="1" type="ORF">K8V79_04985</name>
</gene>
<organism evidence="1 2">
    <name type="scientific">Acinetobacter lwoffii</name>
    <dbReference type="NCBI Taxonomy" id="28090"/>
    <lineage>
        <taxon>Bacteria</taxon>
        <taxon>Pseudomonadati</taxon>
        <taxon>Pseudomonadota</taxon>
        <taxon>Gammaproteobacteria</taxon>
        <taxon>Moraxellales</taxon>
        <taxon>Moraxellaceae</taxon>
        <taxon>Acinetobacter</taxon>
    </lineage>
</organism>
<proteinExistence type="predicted"/>
<dbReference type="AlphaFoldDB" id="A0A9D2ZZ46"/>
<dbReference type="Proteomes" id="UP000787156">
    <property type="component" value="Unassembled WGS sequence"/>
</dbReference>
<comment type="caution">
    <text evidence="1">The sequence shown here is derived from an EMBL/GenBank/DDBJ whole genome shotgun (WGS) entry which is preliminary data.</text>
</comment>
<accession>A0A9D2ZZ46</accession>
<protein>
    <submittedName>
        <fullName evidence="1">Uncharacterized protein</fullName>
    </submittedName>
</protein>
<evidence type="ECO:0000313" key="1">
    <source>
        <dbReference type="EMBL" id="HJF27587.1"/>
    </source>
</evidence>
<dbReference type="EMBL" id="DYWX01000049">
    <property type="protein sequence ID" value="HJF27587.1"/>
    <property type="molecule type" value="Genomic_DNA"/>
</dbReference>
<sequence>MLLKTDLNMMKIIGLCFGTAMLATTSGHAELPDCVKQSNNNAAIKKMCSSDLDEPREKLANQYLTAFLITDAPLYLLKDTHQLWAKRIQQCKTVDCFKQQFELRLDDLNIYISLNQSLTQHYLKFENGYMAKQPVHLKIHQLSKDRIKIEGIAYRSPNNRPETQTVPFLAYSTPDTKTQIFDNEHDCKYQFRYDKAILKVSSPQKGCERFNGIYRLYD</sequence>
<reference evidence="1" key="2">
    <citation type="submission" date="2021-09" db="EMBL/GenBank/DDBJ databases">
        <authorList>
            <person name="Gilroy R."/>
        </authorList>
    </citation>
    <scope>NUCLEOTIDE SEQUENCE</scope>
    <source>
        <strain evidence="1">CHK135-1449</strain>
    </source>
</reference>
<name>A0A9D2ZZ46_ACILW</name>